<dbReference type="Proteomes" id="UP000298050">
    <property type="component" value="Unassembled WGS sequence"/>
</dbReference>
<comment type="caution">
    <text evidence="2">The sequence shown here is derived from an EMBL/GenBank/DDBJ whole genome shotgun (WGS) entry which is preliminary data.</text>
</comment>
<dbReference type="Pfam" id="PF13148">
    <property type="entry name" value="DUF3987"/>
    <property type="match status" value="1"/>
</dbReference>
<protein>
    <submittedName>
        <fullName evidence="2">DUF3987 domain-containing protein</fullName>
    </submittedName>
</protein>
<proteinExistence type="predicted"/>
<dbReference type="EMBL" id="SRLE01000006">
    <property type="protein sequence ID" value="TGD74157.1"/>
    <property type="molecule type" value="Genomic_DNA"/>
</dbReference>
<dbReference type="RefSeq" id="WP_135442796.1">
    <property type="nucleotide sequence ID" value="NZ_SRLE01000006.1"/>
</dbReference>
<organism evidence="2 3">
    <name type="scientific">Mangrovimicrobium sediminis</name>
    <dbReference type="NCBI Taxonomy" id="2562682"/>
    <lineage>
        <taxon>Bacteria</taxon>
        <taxon>Pseudomonadati</taxon>
        <taxon>Pseudomonadota</taxon>
        <taxon>Gammaproteobacteria</taxon>
        <taxon>Cellvibrionales</taxon>
        <taxon>Halieaceae</taxon>
        <taxon>Mangrovimicrobium</taxon>
    </lineage>
</organism>
<reference evidence="2 3" key="1">
    <citation type="submission" date="2019-04" db="EMBL/GenBank/DDBJ databases">
        <title>Taxonomy of novel Haliea sp. from mangrove soil of West Coast of India.</title>
        <authorList>
            <person name="Verma A."/>
            <person name="Kumar P."/>
            <person name="Krishnamurthi S."/>
        </authorList>
    </citation>
    <scope>NUCLEOTIDE SEQUENCE [LARGE SCALE GENOMIC DNA]</scope>
    <source>
        <strain evidence="2 3">SAOS-164</strain>
    </source>
</reference>
<evidence type="ECO:0000313" key="3">
    <source>
        <dbReference type="Proteomes" id="UP000298050"/>
    </source>
</evidence>
<dbReference type="AlphaFoldDB" id="A0A4Z0M3Z7"/>
<feature type="coiled-coil region" evidence="1">
    <location>
        <begin position="117"/>
        <end position="144"/>
    </location>
</feature>
<name>A0A4Z0M3Z7_9GAMM</name>
<dbReference type="OrthoDB" id="9067983at2"/>
<keyword evidence="3" id="KW-1185">Reference proteome</keyword>
<evidence type="ECO:0000313" key="2">
    <source>
        <dbReference type="EMBL" id="TGD74157.1"/>
    </source>
</evidence>
<sequence length="486" mass="53417">MNKAHDMSPKTMPQDLAMPQLLEVADRLQYPLALLGPLLGDAATAIAEAVQAPPEIAANSTLAVAAFAAQDKANVVMDGRRYPLSLFLLTVAESGDRKTACDRVASQPLDIWQRARAESHRQALKQYRDEVDIYEAERRDALSKKNSGVEKIAALEALQAPEPPPEPMVICQEPTLEGLQRSFRQGWPSQALFNDEGGQFFGGHAMNPENVLKTIAGLSRYWDGSPIIRTRAARGESATMYDRRLSIHLQAQPRVAAAVLSDQLLVEQGILARFLVTEARTQAGTRLYRGRDPFQSAEVQRFHQRIQALLSHVPELDEGGGLILPDIQLSGDATSHWIDTYNATERAQAPGAVLELVKPAASKAAENALRIAGVFAVLENTGEITGEQMARAWSLAQYYLNGTLRAAQLAEQNVAEQSAHEVLDWLQGRKNGRATIEEMSKLLTPKRHRKSVAHIRAVLALLTDTGMVRVVTTNTRNEPAAWEVLR</sequence>
<evidence type="ECO:0000256" key="1">
    <source>
        <dbReference type="SAM" id="Coils"/>
    </source>
</evidence>
<gene>
    <name evidence="2" type="ORF">E4634_08475</name>
</gene>
<dbReference type="InterPro" id="IPR025048">
    <property type="entry name" value="DUF3987"/>
</dbReference>
<accession>A0A4Z0M3Z7</accession>
<keyword evidence="1" id="KW-0175">Coiled coil</keyword>